<evidence type="ECO:0000256" key="7">
    <source>
        <dbReference type="ARBA" id="ARBA00035180"/>
    </source>
</evidence>
<proteinExistence type="inferred from homology"/>
<evidence type="ECO:0000256" key="3">
    <source>
        <dbReference type="ARBA" id="ARBA00022946"/>
    </source>
</evidence>
<keyword evidence="5" id="KW-0496">Mitochondrion</keyword>
<feature type="region of interest" description="Disordered" evidence="9">
    <location>
        <begin position="106"/>
        <end position="134"/>
    </location>
</feature>
<dbReference type="AlphaFoldDB" id="A0AAV4IF40"/>
<evidence type="ECO:0000256" key="6">
    <source>
        <dbReference type="ARBA" id="ARBA00023274"/>
    </source>
</evidence>
<dbReference type="PANTHER" id="PTHR33618:SF1">
    <property type="entry name" value="LARGE RIBOSOMAL SUBUNIT PROTEIN ML53"/>
    <property type="match status" value="1"/>
</dbReference>
<evidence type="ECO:0000313" key="10">
    <source>
        <dbReference type="EMBL" id="GFS08868.1"/>
    </source>
</evidence>
<reference evidence="10 11" key="1">
    <citation type="journal article" date="2021" name="Elife">
        <title>Chloroplast acquisition without the gene transfer in kleptoplastic sea slugs, Plakobranchus ocellatus.</title>
        <authorList>
            <person name="Maeda T."/>
            <person name="Takahashi S."/>
            <person name="Yoshida T."/>
            <person name="Shimamura S."/>
            <person name="Takaki Y."/>
            <person name="Nagai Y."/>
            <person name="Toyoda A."/>
            <person name="Suzuki Y."/>
            <person name="Arimoto A."/>
            <person name="Ishii H."/>
            <person name="Satoh N."/>
            <person name="Nishiyama T."/>
            <person name="Hasebe M."/>
            <person name="Maruyama T."/>
            <person name="Minagawa J."/>
            <person name="Obokata J."/>
            <person name="Shigenobu S."/>
        </authorList>
    </citation>
    <scope>NUCLEOTIDE SEQUENCE [LARGE SCALE GENOMIC DNA]</scope>
</reference>
<dbReference type="Proteomes" id="UP000762676">
    <property type="component" value="Unassembled WGS sequence"/>
</dbReference>
<evidence type="ECO:0000256" key="5">
    <source>
        <dbReference type="ARBA" id="ARBA00023128"/>
    </source>
</evidence>
<comment type="similarity">
    <text evidence="2">Belongs to the mitochondrion-specific ribosomal protein mL53 family.</text>
</comment>
<comment type="caution">
    <text evidence="10">The sequence shown here is derived from an EMBL/GenBank/DDBJ whole genome shotgun (WGS) entry which is preliminary data.</text>
</comment>
<dbReference type="InterPro" id="IPR052473">
    <property type="entry name" value="mtLSU_mL53"/>
</dbReference>
<evidence type="ECO:0000256" key="2">
    <source>
        <dbReference type="ARBA" id="ARBA00005557"/>
    </source>
</evidence>
<comment type="subcellular location">
    <subcellularLocation>
        <location evidence="1">Mitochondrion</location>
    </subcellularLocation>
</comment>
<evidence type="ECO:0000313" key="11">
    <source>
        <dbReference type="Proteomes" id="UP000762676"/>
    </source>
</evidence>
<dbReference type="PANTHER" id="PTHR33618">
    <property type="entry name" value="39S RIBOSOMAL PROTEIN L53, MITOCHONDRIAL"/>
    <property type="match status" value="1"/>
</dbReference>
<gene>
    <name evidence="10" type="ORF">ElyMa_006606600</name>
</gene>
<keyword evidence="6" id="KW-0687">Ribonucleoprotein</keyword>
<accession>A0AAV4IF40</accession>
<dbReference type="InterPro" id="IPR019716">
    <property type="entry name" value="Ribosomal_mL53"/>
</dbReference>
<organism evidence="10 11">
    <name type="scientific">Elysia marginata</name>
    <dbReference type="NCBI Taxonomy" id="1093978"/>
    <lineage>
        <taxon>Eukaryota</taxon>
        <taxon>Metazoa</taxon>
        <taxon>Spiralia</taxon>
        <taxon>Lophotrochozoa</taxon>
        <taxon>Mollusca</taxon>
        <taxon>Gastropoda</taxon>
        <taxon>Heterobranchia</taxon>
        <taxon>Euthyneura</taxon>
        <taxon>Panpulmonata</taxon>
        <taxon>Sacoglossa</taxon>
        <taxon>Placobranchoidea</taxon>
        <taxon>Plakobranchidae</taxon>
        <taxon>Elysia</taxon>
    </lineage>
</organism>
<keyword evidence="11" id="KW-1185">Reference proteome</keyword>
<sequence length="134" mass="15338">MAFALRKATSYLVKRMHLRPVRKIQFTFDPYMKSVTSIRDVASTLHRPEILETNQGTILKFDVKSDRTEPRIDVDFNDGEKLVFKTSNLSQLEILDYLFEYVEEKDPRKNEGPELTTKSAKAGGGKGGKGKKRK</sequence>
<dbReference type="Pfam" id="PF10780">
    <property type="entry name" value="MRP_L53"/>
    <property type="match status" value="1"/>
</dbReference>
<keyword evidence="3" id="KW-0809">Transit peptide</keyword>
<name>A0AAV4IF40_9GAST</name>
<protein>
    <recommendedName>
        <fullName evidence="7">Large ribosomal subunit protein mL53</fullName>
    </recommendedName>
    <alternativeName>
        <fullName evidence="8">39S ribosomal protein L53, mitochondrial</fullName>
    </alternativeName>
</protein>
<evidence type="ECO:0000256" key="9">
    <source>
        <dbReference type="SAM" id="MobiDB-lite"/>
    </source>
</evidence>
<dbReference type="EMBL" id="BMAT01013269">
    <property type="protein sequence ID" value="GFS08868.1"/>
    <property type="molecule type" value="Genomic_DNA"/>
</dbReference>
<evidence type="ECO:0000256" key="4">
    <source>
        <dbReference type="ARBA" id="ARBA00022980"/>
    </source>
</evidence>
<keyword evidence="4 10" id="KW-0689">Ribosomal protein</keyword>
<evidence type="ECO:0000256" key="1">
    <source>
        <dbReference type="ARBA" id="ARBA00004173"/>
    </source>
</evidence>
<dbReference type="Gene3D" id="3.40.30.10">
    <property type="entry name" value="Glutaredoxin"/>
    <property type="match status" value="1"/>
</dbReference>
<dbReference type="GO" id="GO:0005762">
    <property type="term" value="C:mitochondrial large ribosomal subunit"/>
    <property type="evidence" value="ECO:0007669"/>
    <property type="project" value="TreeGrafter"/>
</dbReference>
<evidence type="ECO:0000256" key="8">
    <source>
        <dbReference type="ARBA" id="ARBA00042721"/>
    </source>
</evidence>